<gene>
    <name evidence="1" type="ORF">CU097_014689</name>
</gene>
<comment type="caution">
    <text evidence="1">The sequence shown here is derived from an EMBL/GenBank/DDBJ whole genome shotgun (WGS) entry which is preliminary data.</text>
</comment>
<organism evidence="1 2">
    <name type="scientific">Rhizopus azygosporus</name>
    <name type="common">Rhizopus microsporus var. azygosporus</name>
    <dbReference type="NCBI Taxonomy" id="86630"/>
    <lineage>
        <taxon>Eukaryota</taxon>
        <taxon>Fungi</taxon>
        <taxon>Fungi incertae sedis</taxon>
        <taxon>Mucoromycota</taxon>
        <taxon>Mucoromycotina</taxon>
        <taxon>Mucoromycetes</taxon>
        <taxon>Mucorales</taxon>
        <taxon>Mucorineae</taxon>
        <taxon>Rhizopodaceae</taxon>
        <taxon>Rhizopus</taxon>
    </lineage>
</organism>
<accession>A0A367K6N9</accession>
<dbReference type="EMBL" id="PJQL01000244">
    <property type="protein sequence ID" value="RCH97838.1"/>
    <property type="molecule type" value="Genomic_DNA"/>
</dbReference>
<evidence type="ECO:0000313" key="1">
    <source>
        <dbReference type="EMBL" id="RCH97838.1"/>
    </source>
</evidence>
<dbReference type="OrthoDB" id="2277358at2759"/>
<reference evidence="1 2" key="1">
    <citation type="journal article" date="2018" name="G3 (Bethesda)">
        <title>Phylogenetic and Phylogenomic Definition of Rhizopus Species.</title>
        <authorList>
            <person name="Gryganskyi A.P."/>
            <person name="Golan J."/>
            <person name="Dolatabadi S."/>
            <person name="Mondo S."/>
            <person name="Robb S."/>
            <person name="Idnurm A."/>
            <person name="Muszewska A."/>
            <person name="Steczkiewicz K."/>
            <person name="Masonjones S."/>
            <person name="Liao H.L."/>
            <person name="Gajdeczka M.T."/>
            <person name="Anike F."/>
            <person name="Vuek A."/>
            <person name="Anishchenko I.M."/>
            <person name="Voigt K."/>
            <person name="de Hoog G.S."/>
            <person name="Smith M.E."/>
            <person name="Heitman J."/>
            <person name="Vilgalys R."/>
            <person name="Stajich J.E."/>
        </authorList>
    </citation>
    <scope>NUCLEOTIDE SEQUENCE [LARGE SCALE GENOMIC DNA]</scope>
    <source>
        <strain evidence="1 2">CBS 357.93</strain>
    </source>
</reference>
<keyword evidence="2" id="KW-1185">Reference proteome</keyword>
<dbReference type="AlphaFoldDB" id="A0A367K6N9"/>
<sequence length="166" mass="19737">MRNEEGEKDYLVDALFKLFEYNQLEILLLETSGAYGNNNATKIDFDNHKGMYGLLAMLKEIASTYNFARIECFYKLRVYFVQAANKSLYLWSLRYLEGDVYEMWREEKIEVDDNFNNKDSIVPMIQFLWNLKGRLEDMVEHLNIVQKKTMRKTRKDTASLEKRLSS</sequence>
<dbReference type="Proteomes" id="UP000252139">
    <property type="component" value="Unassembled WGS sequence"/>
</dbReference>
<protein>
    <submittedName>
        <fullName evidence="1">Uncharacterized protein</fullName>
    </submittedName>
</protein>
<proteinExistence type="predicted"/>
<name>A0A367K6N9_RHIAZ</name>
<evidence type="ECO:0000313" key="2">
    <source>
        <dbReference type="Proteomes" id="UP000252139"/>
    </source>
</evidence>